<comment type="caution">
    <text evidence="6">The sequence shown here is derived from an EMBL/GenBank/DDBJ whole genome shotgun (WGS) entry which is preliminary data.</text>
</comment>
<organism evidence="6 7">
    <name type="scientific">Streptomyces ipomoeae</name>
    <dbReference type="NCBI Taxonomy" id="103232"/>
    <lineage>
        <taxon>Bacteria</taxon>
        <taxon>Bacillati</taxon>
        <taxon>Actinomycetota</taxon>
        <taxon>Actinomycetes</taxon>
        <taxon>Kitasatosporales</taxon>
        <taxon>Streptomycetaceae</taxon>
        <taxon>Streptomyces</taxon>
    </lineage>
</organism>
<dbReference type="PANTHER" id="PTHR34069">
    <property type="entry name" value="3-OXOACYL-[ACYL-CARRIER-PROTEIN] SYNTHASE 3"/>
    <property type="match status" value="1"/>
</dbReference>
<dbReference type="PANTHER" id="PTHR34069:SF2">
    <property type="entry name" value="BETA-KETOACYL-[ACYL-CARRIER-PROTEIN] SYNTHASE III"/>
    <property type="match status" value="1"/>
</dbReference>
<evidence type="ECO:0000256" key="3">
    <source>
        <dbReference type="ARBA" id="ARBA00023315"/>
    </source>
</evidence>
<keyword evidence="1" id="KW-0963">Cytoplasm</keyword>
<dbReference type="CDD" id="cd00830">
    <property type="entry name" value="KAS_III"/>
    <property type="match status" value="1"/>
</dbReference>
<feature type="domain" description="Beta-ketoacyl-[acyl-carrier-protein] synthase III C-terminal" evidence="4">
    <location>
        <begin position="245"/>
        <end position="333"/>
    </location>
</feature>
<evidence type="ECO:0000313" key="7">
    <source>
        <dbReference type="Proteomes" id="UP000318720"/>
    </source>
</evidence>
<gene>
    <name evidence="6" type="ORF">Sipo8835_32690</name>
</gene>
<dbReference type="Pfam" id="PF08545">
    <property type="entry name" value="ACP_syn_III"/>
    <property type="match status" value="1"/>
</dbReference>
<evidence type="ECO:0000259" key="4">
    <source>
        <dbReference type="Pfam" id="PF08541"/>
    </source>
</evidence>
<feature type="domain" description="Beta-ketoacyl-[acyl-carrier-protein] synthase III N-terminal" evidence="5">
    <location>
        <begin position="114"/>
        <end position="189"/>
    </location>
</feature>
<dbReference type="EMBL" id="SPAZ01000256">
    <property type="protein sequence ID" value="TQE24800.1"/>
    <property type="molecule type" value="Genomic_DNA"/>
</dbReference>
<keyword evidence="2" id="KW-0808">Transferase</keyword>
<dbReference type="InterPro" id="IPR016039">
    <property type="entry name" value="Thiolase-like"/>
</dbReference>
<evidence type="ECO:0000259" key="5">
    <source>
        <dbReference type="Pfam" id="PF08545"/>
    </source>
</evidence>
<dbReference type="NCBIfam" id="NF006829">
    <property type="entry name" value="PRK09352.1"/>
    <property type="match status" value="1"/>
</dbReference>
<evidence type="ECO:0000256" key="1">
    <source>
        <dbReference type="ARBA" id="ARBA00022490"/>
    </source>
</evidence>
<evidence type="ECO:0000256" key="2">
    <source>
        <dbReference type="ARBA" id="ARBA00022679"/>
    </source>
</evidence>
<accession>A0AAE8VWS8</accession>
<dbReference type="InterPro" id="IPR013747">
    <property type="entry name" value="ACP_syn_III_C"/>
</dbReference>
<dbReference type="GO" id="GO:0004315">
    <property type="term" value="F:3-oxoacyl-[acyl-carrier-protein] synthase activity"/>
    <property type="evidence" value="ECO:0007669"/>
    <property type="project" value="InterPro"/>
</dbReference>
<dbReference type="AlphaFoldDB" id="A0AAE8VWS8"/>
<dbReference type="InterPro" id="IPR013751">
    <property type="entry name" value="ACP_syn_III_N"/>
</dbReference>
<reference evidence="6 7" key="1">
    <citation type="submission" date="2019-03" db="EMBL/GenBank/DDBJ databases">
        <title>Comparative genomic analyses of the sweetpotato soil rot pathogen, Streptomyces ipomoeae.</title>
        <authorList>
            <person name="Ruschel Soares N."/>
            <person name="Badger J.H."/>
            <person name="Huguet-Tapia J.C."/>
            <person name="Clark C.A."/>
            <person name="Pettis G.S."/>
        </authorList>
    </citation>
    <scope>NUCLEOTIDE SEQUENCE [LARGE SCALE GENOMIC DNA]</scope>
    <source>
        <strain evidence="6 7">88-35</strain>
    </source>
</reference>
<dbReference type="SUPFAM" id="SSF53901">
    <property type="entry name" value="Thiolase-like"/>
    <property type="match status" value="1"/>
</dbReference>
<sequence>MAETPIGILDTGGYVPETEISSEAVAKKVAVTDSWLTDEWITRKTRIVSRRYAAPDEATSDLAARAAEQALERSGIAAADLDYLIVSTSTGDSPQPPTAHLVQNVIQASRAACFDINVVCSGFVYALALAQSLVSQRPGSHALVVAAEVYSRFIDFTDRRTAVLMGDGAGAAVVGQVPEGRGFLGFELVGRGDAHGMIRVEAGGSRTPASAETVADGGHFLRMEGRDVRDFVNDNLPPSVRTLTDAHGLTLGDVQHFVPHQPNGVMLDELVEHTGLEKAHSHRTVEQYGNMGSASVAYTLHDANLRGHLGDGELVLLASFGGGMSMGAGLLRWGALR</sequence>
<dbReference type="GO" id="GO:0044550">
    <property type="term" value="P:secondary metabolite biosynthetic process"/>
    <property type="evidence" value="ECO:0007669"/>
    <property type="project" value="TreeGrafter"/>
</dbReference>
<dbReference type="Proteomes" id="UP000318720">
    <property type="component" value="Unassembled WGS sequence"/>
</dbReference>
<proteinExistence type="predicted"/>
<dbReference type="GO" id="GO:0006633">
    <property type="term" value="P:fatty acid biosynthetic process"/>
    <property type="evidence" value="ECO:0007669"/>
    <property type="project" value="InterPro"/>
</dbReference>
<evidence type="ECO:0000313" key="6">
    <source>
        <dbReference type="EMBL" id="TQE24800.1"/>
    </source>
</evidence>
<keyword evidence="3" id="KW-0012">Acyltransferase</keyword>
<protein>
    <submittedName>
        <fullName evidence="6">Ketoacyl-ACP synthase III</fullName>
    </submittedName>
</protein>
<dbReference type="Gene3D" id="3.40.47.10">
    <property type="match status" value="1"/>
</dbReference>
<dbReference type="Pfam" id="PF08541">
    <property type="entry name" value="ACP_syn_III_C"/>
    <property type="match status" value="1"/>
</dbReference>
<dbReference type="RefSeq" id="WP_141584846.1">
    <property type="nucleotide sequence ID" value="NZ_JARAVA010000503.1"/>
</dbReference>
<name>A0AAE8VWS8_9ACTN</name>